<feature type="compositionally biased region" description="Acidic residues" evidence="1">
    <location>
        <begin position="106"/>
        <end position="121"/>
    </location>
</feature>
<keyword evidence="4" id="KW-1185">Reference proteome</keyword>
<keyword evidence="2" id="KW-0472">Membrane</keyword>
<evidence type="ECO:0000313" key="3">
    <source>
        <dbReference type="EMBL" id="KAK8785371.1"/>
    </source>
</evidence>
<dbReference type="EMBL" id="JARKHS020003626">
    <property type="protein sequence ID" value="KAK8785371.1"/>
    <property type="molecule type" value="Genomic_DNA"/>
</dbReference>
<dbReference type="Proteomes" id="UP001321473">
    <property type="component" value="Unassembled WGS sequence"/>
</dbReference>
<comment type="caution">
    <text evidence="3">The sequence shown here is derived from an EMBL/GenBank/DDBJ whole genome shotgun (WGS) entry which is preliminary data.</text>
</comment>
<keyword evidence="2" id="KW-1133">Transmembrane helix</keyword>
<dbReference type="AlphaFoldDB" id="A0AAQ4FFA4"/>
<evidence type="ECO:0000256" key="2">
    <source>
        <dbReference type="SAM" id="Phobius"/>
    </source>
</evidence>
<feature type="compositionally biased region" description="Basic and acidic residues" evidence="1">
    <location>
        <begin position="296"/>
        <end position="306"/>
    </location>
</feature>
<feature type="compositionally biased region" description="Basic and acidic residues" evidence="1">
    <location>
        <begin position="49"/>
        <end position="82"/>
    </location>
</feature>
<evidence type="ECO:0008006" key="5">
    <source>
        <dbReference type="Google" id="ProtNLM"/>
    </source>
</evidence>
<feature type="compositionally biased region" description="Low complexity" evidence="1">
    <location>
        <begin position="307"/>
        <end position="317"/>
    </location>
</feature>
<feature type="compositionally biased region" description="Basic residues" evidence="1">
    <location>
        <begin position="168"/>
        <end position="193"/>
    </location>
</feature>
<proteinExistence type="predicted"/>
<protein>
    <recommendedName>
        <fullName evidence="5">Transmembrane protein</fullName>
    </recommendedName>
</protein>
<sequence length="333" mass="35715">MKTEVARTTVDAGAESPGKTSTGKYGDIGVPSETAVKERPPRPNLAPFRRCDPEQPGSDSRDHTSKVHNKRLSDPVHRDPQDRPVQNGHVMGSEGRQNRDDGNELPGDEGEVEDLSGDEYPADAKTGAARRSAKRKDQRRGPGLRAVEDWQPETRAPGSDEALDKTARIRATRRKNGRQPSSKRRRLAVLRGRHGVDDRGPAAANARGRPRSERADVLRGARTSVPVRGLSSGTDVSQSSTFLGHAAGRSWSARCGPALFAISVVSAGVLVCMSFQVFSVLRTYGAALEGPVQNRTNDDSAAEAHRAATASTAVPTAAEDEDFETAPNSTDVE</sequence>
<feature type="region of interest" description="Disordered" evidence="1">
    <location>
        <begin position="1"/>
        <end position="221"/>
    </location>
</feature>
<feature type="region of interest" description="Disordered" evidence="1">
    <location>
        <begin position="291"/>
        <end position="333"/>
    </location>
</feature>
<feature type="transmembrane region" description="Helical" evidence="2">
    <location>
        <begin position="258"/>
        <end position="281"/>
    </location>
</feature>
<evidence type="ECO:0000313" key="4">
    <source>
        <dbReference type="Proteomes" id="UP001321473"/>
    </source>
</evidence>
<evidence type="ECO:0000256" key="1">
    <source>
        <dbReference type="SAM" id="MobiDB-lite"/>
    </source>
</evidence>
<accession>A0AAQ4FFA4</accession>
<gene>
    <name evidence="3" type="ORF">V5799_008264</name>
</gene>
<name>A0AAQ4FFA4_AMBAM</name>
<organism evidence="3 4">
    <name type="scientific">Amblyomma americanum</name>
    <name type="common">Lone star tick</name>
    <dbReference type="NCBI Taxonomy" id="6943"/>
    <lineage>
        <taxon>Eukaryota</taxon>
        <taxon>Metazoa</taxon>
        <taxon>Ecdysozoa</taxon>
        <taxon>Arthropoda</taxon>
        <taxon>Chelicerata</taxon>
        <taxon>Arachnida</taxon>
        <taxon>Acari</taxon>
        <taxon>Parasitiformes</taxon>
        <taxon>Ixodida</taxon>
        <taxon>Ixodoidea</taxon>
        <taxon>Ixodidae</taxon>
        <taxon>Amblyomminae</taxon>
        <taxon>Amblyomma</taxon>
    </lineage>
</organism>
<feature type="compositionally biased region" description="Basic and acidic residues" evidence="1">
    <location>
        <begin position="210"/>
        <end position="219"/>
    </location>
</feature>
<keyword evidence="2" id="KW-0812">Transmembrane</keyword>
<reference evidence="3 4" key="1">
    <citation type="journal article" date="2023" name="Arcadia Sci">
        <title>De novo assembly of a long-read Amblyomma americanum tick genome.</title>
        <authorList>
            <person name="Chou S."/>
            <person name="Poskanzer K.E."/>
            <person name="Rollins M."/>
            <person name="Thuy-Boun P.S."/>
        </authorList>
    </citation>
    <scope>NUCLEOTIDE SEQUENCE [LARGE SCALE GENOMIC DNA]</scope>
    <source>
        <strain evidence="3">F_SG_1</strain>
        <tissue evidence="3">Salivary glands</tissue>
    </source>
</reference>